<evidence type="ECO:0000256" key="4">
    <source>
        <dbReference type="ARBA" id="ARBA00022692"/>
    </source>
</evidence>
<evidence type="ECO:0000256" key="3">
    <source>
        <dbReference type="ARBA" id="ARBA00022519"/>
    </source>
</evidence>
<keyword evidence="4 8" id="KW-0812">Transmembrane</keyword>
<comment type="subcellular location">
    <subcellularLocation>
        <location evidence="1">Cell membrane</location>
        <topology evidence="1">Multi-pass membrane protein</topology>
    </subcellularLocation>
</comment>
<evidence type="ECO:0000256" key="2">
    <source>
        <dbReference type="ARBA" id="ARBA00022475"/>
    </source>
</evidence>
<dbReference type="InterPro" id="IPR050539">
    <property type="entry name" value="ThrE_Dicarb/AminoAcid_Exp"/>
</dbReference>
<dbReference type="Pfam" id="PF12821">
    <property type="entry name" value="ThrE_2"/>
    <property type="match status" value="1"/>
</dbReference>
<feature type="transmembrane region" description="Helical" evidence="8">
    <location>
        <begin position="78"/>
        <end position="99"/>
    </location>
</feature>
<dbReference type="InterPro" id="IPR024528">
    <property type="entry name" value="ThrE_2"/>
</dbReference>
<evidence type="ECO:0000256" key="8">
    <source>
        <dbReference type="SAM" id="Phobius"/>
    </source>
</evidence>
<name>A0ABQ6YW51_9ENTE</name>
<evidence type="ECO:0000256" key="5">
    <source>
        <dbReference type="ARBA" id="ARBA00022989"/>
    </source>
</evidence>
<evidence type="ECO:0000313" key="11">
    <source>
        <dbReference type="Proteomes" id="UP000782705"/>
    </source>
</evidence>
<dbReference type="RefSeq" id="WP_161902891.1">
    <property type="nucleotide sequence ID" value="NZ_MAEL01000054.1"/>
</dbReference>
<keyword evidence="2" id="KW-1003">Cell membrane</keyword>
<keyword evidence="5 8" id="KW-1133">Transmembrane helix</keyword>
<gene>
    <name evidence="10" type="ORF">BAU17_00655</name>
</gene>
<keyword evidence="11" id="KW-1185">Reference proteome</keyword>
<organism evidence="10 11">
    <name type="scientific">Candidatus Enterococcus willemsii</name>
    <dbReference type="NCBI Taxonomy" id="1857215"/>
    <lineage>
        <taxon>Bacteria</taxon>
        <taxon>Bacillati</taxon>
        <taxon>Bacillota</taxon>
        <taxon>Bacilli</taxon>
        <taxon>Lactobacillales</taxon>
        <taxon>Enterococcaceae</taxon>
        <taxon>Enterococcus</taxon>
    </lineage>
</organism>
<protein>
    <recommendedName>
        <fullName evidence="9">Threonine/Serine exporter ThrE domain-containing protein</fullName>
    </recommendedName>
</protein>
<proteinExistence type="inferred from homology"/>
<dbReference type="PANTHER" id="PTHR34390:SF1">
    <property type="entry name" value="SUCCINATE TRANSPORTER SUBUNIT YJJB-RELATED"/>
    <property type="match status" value="1"/>
</dbReference>
<keyword evidence="6 8" id="KW-0472">Membrane</keyword>
<keyword evidence="3" id="KW-0997">Cell inner membrane</keyword>
<dbReference type="Proteomes" id="UP000782705">
    <property type="component" value="Unassembled WGS sequence"/>
</dbReference>
<evidence type="ECO:0000259" key="9">
    <source>
        <dbReference type="Pfam" id="PF12821"/>
    </source>
</evidence>
<evidence type="ECO:0000256" key="6">
    <source>
        <dbReference type="ARBA" id="ARBA00023136"/>
    </source>
</evidence>
<evidence type="ECO:0000256" key="7">
    <source>
        <dbReference type="ARBA" id="ARBA00034125"/>
    </source>
</evidence>
<evidence type="ECO:0000256" key="1">
    <source>
        <dbReference type="ARBA" id="ARBA00004651"/>
    </source>
</evidence>
<reference evidence="10 11" key="1">
    <citation type="submission" date="2016-06" db="EMBL/GenBank/DDBJ databases">
        <title>Four novel species of enterococci isolated from chicken manure.</title>
        <authorList>
            <person name="Van Tyne D."/>
        </authorList>
    </citation>
    <scope>NUCLEOTIDE SEQUENCE [LARGE SCALE GENOMIC DNA]</scope>
    <source>
        <strain evidence="10 11">CU12B</strain>
    </source>
</reference>
<feature type="transmembrane region" description="Helical" evidence="8">
    <location>
        <begin position="111"/>
        <end position="134"/>
    </location>
</feature>
<dbReference type="PANTHER" id="PTHR34390">
    <property type="entry name" value="UPF0442 PROTEIN YJJB-RELATED"/>
    <property type="match status" value="1"/>
</dbReference>
<sequence length="150" mass="16646">MTVLLQLIASFIGTISFAIVFDTPKKYYLYCGIIGSIGWGIYLVVLHLTDSLLIATFVSALSLIYMAREASFGLRAPVTIFLICGIFCLVPGLGVYQFAYEFFVGDSLHAAVVLVKVIQIAIAIALGITFGYELPPQCFFAYRRRKKLER</sequence>
<feature type="domain" description="Threonine/Serine exporter ThrE" evidence="9">
    <location>
        <begin position="6"/>
        <end position="130"/>
    </location>
</feature>
<dbReference type="EMBL" id="MAEL01000054">
    <property type="protein sequence ID" value="KAF1301912.1"/>
    <property type="molecule type" value="Genomic_DNA"/>
</dbReference>
<comment type="similarity">
    <text evidence="7">Belongs to the ThrE exporter (TC 2.A.79) family.</text>
</comment>
<accession>A0ABQ6YW51</accession>
<evidence type="ECO:0000313" key="10">
    <source>
        <dbReference type="EMBL" id="KAF1301912.1"/>
    </source>
</evidence>
<feature type="transmembrane region" description="Helical" evidence="8">
    <location>
        <begin position="42"/>
        <end position="66"/>
    </location>
</feature>
<comment type="caution">
    <text evidence="10">The sequence shown here is derived from an EMBL/GenBank/DDBJ whole genome shotgun (WGS) entry which is preliminary data.</text>
</comment>